<protein>
    <submittedName>
        <fullName evidence="4">DUF4190 domain-containing protein</fullName>
    </submittedName>
</protein>
<keyword evidence="1" id="KW-1133">Transmembrane helix</keyword>
<keyword evidence="1" id="KW-0812">Transmembrane</keyword>
<keyword evidence="1" id="KW-0472">Membrane</keyword>
<organism evidence="4 5">
    <name type="scientific">Cellulomonas triticagri</name>
    <dbReference type="NCBI Taxonomy" id="2483352"/>
    <lineage>
        <taxon>Bacteria</taxon>
        <taxon>Bacillati</taxon>
        <taxon>Actinomycetota</taxon>
        <taxon>Actinomycetes</taxon>
        <taxon>Micrococcales</taxon>
        <taxon>Cellulomonadaceae</taxon>
        <taxon>Cellulomonas</taxon>
    </lineage>
</organism>
<reference evidence="4 5" key="1">
    <citation type="submission" date="2018-10" db="EMBL/GenBank/DDBJ databases">
        <title>Isolation, diversity and antifungal activity of actinobacteria from wheat.</title>
        <authorList>
            <person name="Han C."/>
        </authorList>
    </citation>
    <scope>NUCLEOTIDE SEQUENCE [LARGE SCALE GENOMIC DNA]</scope>
    <source>
        <strain evidence="4 5">NEAU-YY56</strain>
    </source>
</reference>
<name>A0A3M2JNX1_9CELL</name>
<dbReference type="Pfam" id="PF13845">
    <property type="entry name" value="Septum_form"/>
    <property type="match status" value="1"/>
</dbReference>
<comment type="caution">
    <text evidence="4">The sequence shown here is derived from an EMBL/GenBank/DDBJ whole genome shotgun (WGS) entry which is preliminary data.</text>
</comment>
<dbReference type="Proteomes" id="UP000269289">
    <property type="component" value="Unassembled WGS sequence"/>
</dbReference>
<dbReference type="OrthoDB" id="3628931at2"/>
<evidence type="ECO:0000259" key="3">
    <source>
        <dbReference type="Pfam" id="PF13845"/>
    </source>
</evidence>
<feature type="domain" description="DUF4190" evidence="2">
    <location>
        <begin position="26"/>
        <end position="82"/>
    </location>
</feature>
<feature type="transmembrane region" description="Helical" evidence="1">
    <location>
        <begin position="65"/>
        <end position="89"/>
    </location>
</feature>
<accession>A0A3M2JNX1</accession>
<dbReference type="AlphaFoldDB" id="A0A3M2JNX1"/>
<sequence length="222" mass="22942">MPQGYPEAYYAPGWGAPPPPRTDPVAVTSLVTGVLGLGPVALVLGLVGLRRTRRGREPARRGRGLAVAGTVLGVVGTVVGAALVAFVAVTTVTSRPLPPDVTEPVDARAVQLVTGSCLETLPPDGEVDRVRVVPCADPHEAQVLTDYRFDRGARWPGAEEAAAAVAAACTLTPDEVAQGMRVVAWSPTEASWRRGDRTGLCVGVLPDPVTGSLLDESATPVG</sequence>
<proteinExistence type="predicted"/>
<dbReference type="InterPro" id="IPR026004">
    <property type="entry name" value="Septum_form"/>
</dbReference>
<dbReference type="RefSeq" id="WP_122147790.1">
    <property type="nucleotide sequence ID" value="NZ_RFFI01000006.1"/>
</dbReference>
<gene>
    <name evidence="4" type="ORF">EBM89_02010</name>
</gene>
<dbReference type="EMBL" id="RFFI01000006">
    <property type="protein sequence ID" value="RMI14011.1"/>
    <property type="molecule type" value="Genomic_DNA"/>
</dbReference>
<dbReference type="InterPro" id="IPR025241">
    <property type="entry name" value="DUF4190"/>
</dbReference>
<keyword evidence="5" id="KW-1185">Reference proteome</keyword>
<evidence type="ECO:0000313" key="4">
    <source>
        <dbReference type="EMBL" id="RMI14011.1"/>
    </source>
</evidence>
<dbReference type="Pfam" id="PF13828">
    <property type="entry name" value="DUF4190"/>
    <property type="match status" value="1"/>
</dbReference>
<evidence type="ECO:0000256" key="1">
    <source>
        <dbReference type="SAM" id="Phobius"/>
    </source>
</evidence>
<feature type="domain" description="Septum formation-related" evidence="3">
    <location>
        <begin position="115"/>
        <end position="207"/>
    </location>
</feature>
<evidence type="ECO:0000259" key="2">
    <source>
        <dbReference type="Pfam" id="PF13828"/>
    </source>
</evidence>
<evidence type="ECO:0000313" key="5">
    <source>
        <dbReference type="Proteomes" id="UP000269289"/>
    </source>
</evidence>
<feature type="transmembrane region" description="Helical" evidence="1">
    <location>
        <begin position="25"/>
        <end position="49"/>
    </location>
</feature>